<dbReference type="PANTHER" id="PTHR48006">
    <property type="entry name" value="LEUCINE-RICH REPEAT-CONTAINING PROTEIN DDB_G0281931-RELATED"/>
    <property type="match status" value="1"/>
</dbReference>
<dbReference type="EnsemblPlants" id="MELO3C031541.2.1">
    <property type="protein sequence ID" value="MELO3C031541.2.1"/>
    <property type="gene ID" value="MELO3C031541.2"/>
</dbReference>
<evidence type="ECO:0000256" key="2">
    <source>
        <dbReference type="PROSITE-ProRule" id="PRU10141"/>
    </source>
</evidence>
<reference evidence="3" key="1">
    <citation type="submission" date="2023-03" db="UniProtKB">
        <authorList>
            <consortium name="EnsemblPlants"/>
        </authorList>
    </citation>
    <scope>IDENTIFICATION</scope>
</reference>
<evidence type="ECO:0008006" key="4">
    <source>
        <dbReference type="Google" id="ProtNLM"/>
    </source>
</evidence>
<accession>A0A9I9EBR4</accession>
<dbReference type="GO" id="GO:0005524">
    <property type="term" value="F:ATP binding"/>
    <property type="evidence" value="ECO:0007669"/>
    <property type="project" value="UniProtKB-UniRule"/>
</dbReference>
<dbReference type="Gene3D" id="3.30.200.20">
    <property type="entry name" value="Phosphorylase Kinase, domain 1"/>
    <property type="match status" value="1"/>
</dbReference>
<comment type="subcellular location">
    <subcellularLocation>
        <location evidence="1">Membrane</location>
        <topology evidence="1">Single-pass type I membrane protein</topology>
    </subcellularLocation>
</comment>
<dbReference type="PANTHER" id="PTHR48006:SF60">
    <property type="entry name" value="PROTEIN KINASE DOMAIN-CONTAINING PROTEIN"/>
    <property type="match status" value="1"/>
</dbReference>
<name>A0A9I9EBR4_CUCME</name>
<feature type="binding site" evidence="2">
    <location>
        <position position="117"/>
    </location>
    <ligand>
        <name>ATP</name>
        <dbReference type="ChEBI" id="CHEBI:30616"/>
    </ligand>
</feature>
<dbReference type="InterPro" id="IPR017441">
    <property type="entry name" value="Protein_kinase_ATP_BS"/>
</dbReference>
<keyword evidence="2" id="KW-0547">Nucleotide-binding</keyword>
<dbReference type="PROSITE" id="PS00107">
    <property type="entry name" value="PROTEIN_KINASE_ATP"/>
    <property type="match status" value="1"/>
</dbReference>
<dbReference type="GO" id="GO:0016020">
    <property type="term" value="C:membrane"/>
    <property type="evidence" value="ECO:0007669"/>
    <property type="project" value="UniProtKB-SubCell"/>
</dbReference>
<dbReference type="InterPro" id="IPR051824">
    <property type="entry name" value="LRR_Rcpt-Like_S/T_Kinase"/>
</dbReference>
<protein>
    <recommendedName>
        <fullName evidence="4">Protein kinase domain-containing protein</fullName>
    </recommendedName>
</protein>
<evidence type="ECO:0000256" key="1">
    <source>
        <dbReference type="ARBA" id="ARBA00004479"/>
    </source>
</evidence>
<evidence type="ECO:0000313" key="3">
    <source>
        <dbReference type="EnsemblPlants" id="MELO3C031541.2.1"/>
    </source>
</evidence>
<organism evidence="3">
    <name type="scientific">Cucumis melo</name>
    <name type="common">Muskmelon</name>
    <dbReference type="NCBI Taxonomy" id="3656"/>
    <lineage>
        <taxon>Eukaryota</taxon>
        <taxon>Viridiplantae</taxon>
        <taxon>Streptophyta</taxon>
        <taxon>Embryophyta</taxon>
        <taxon>Tracheophyta</taxon>
        <taxon>Spermatophyta</taxon>
        <taxon>Magnoliopsida</taxon>
        <taxon>eudicotyledons</taxon>
        <taxon>Gunneridae</taxon>
        <taxon>Pentapetalae</taxon>
        <taxon>rosids</taxon>
        <taxon>fabids</taxon>
        <taxon>Cucurbitales</taxon>
        <taxon>Cucurbitaceae</taxon>
        <taxon>Benincaseae</taxon>
        <taxon>Cucumis</taxon>
    </lineage>
</organism>
<dbReference type="AlphaFoldDB" id="A0A9I9EBR4"/>
<proteinExistence type="predicted"/>
<dbReference type="SUPFAM" id="SSF56112">
    <property type="entry name" value="Protein kinase-like (PK-like)"/>
    <property type="match status" value="1"/>
</dbReference>
<sequence length="182" mass="20673">LVVNVFAVGCFFNLHRKTKIKRGGDSVKELNRSNKSDRKPTNRGIEALETLPTPRSIPELYKEKEHTLRVFTFEELKIATNGFIRLLRIGEGGFGSVYKGQIRLEGDQGEEIIVAIKRLKSNSSQVREIVAVLDLKLSFSHFIFMPIVHGLVATCQINLLRLIKCKALLIQTQEFQCMNQMT</sequence>
<dbReference type="InterPro" id="IPR011009">
    <property type="entry name" value="Kinase-like_dom_sf"/>
</dbReference>
<keyword evidence="2" id="KW-0067">ATP-binding</keyword>